<feature type="region of interest" description="Disordered" evidence="1">
    <location>
        <begin position="255"/>
        <end position="294"/>
    </location>
</feature>
<accession>A0AAD7E7Z2</accession>
<gene>
    <name evidence="2" type="ORF">DFH08DRAFT_978819</name>
</gene>
<protein>
    <submittedName>
        <fullName evidence="2">Uncharacterized protein</fullName>
    </submittedName>
</protein>
<reference evidence="2" key="1">
    <citation type="submission" date="2023-03" db="EMBL/GenBank/DDBJ databases">
        <title>Massive genome expansion in bonnet fungi (Mycena s.s.) driven by repeated elements and novel gene families across ecological guilds.</title>
        <authorList>
            <consortium name="Lawrence Berkeley National Laboratory"/>
            <person name="Harder C.B."/>
            <person name="Miyauchi S."/>
            <person name="Viragh M."/>
            <person name="Kuo A."/>
            <person name="Thoen E."/>
            <person name="Andreopoulos B."/>
            <person name="Lu D."/>
            <person name="Skrede I."/>
            <person name="Drula E."/>
            <person name="Henrissat B."/>
            <person name="Morin E."/>
            <person name="Kohler A."/>
            <person name="Barry K."/>
            <person name="LaButti K."/>
            <person name="Morin E."/>
            <person name="Salamov A."/>
            <person name="Lipzen A."/>
            <person name="Mereny Z."/>
            <person name="Hegedus B."/>
            <person name="Baldrian P."/>
            <person name="Stursova M."/>
            <person name="Weitz H."/>
            <person name="Taylor A."/>
            <person name="Grigoriev I.V."/>
            <person name="Nagy L.G."/>
            <person name="Martin F."/>
            <person name="Kauserud H."/>
        </authorList>
    </citation>
    <scope>NUCLEOTIDE SEQUENCE</scope>
    <source>
        <strain evidence="2">CBHHK002</strain>
    </source>
</reference>
<sequence>MDALVEECAAACGLAPQTLLHSYHKSPSLSHSGNLWNVYQKYVRSLDNCEDEWARINIPKYENATFMLDPPLEGDDLSHAWAEFQLAYPDDEGQALLLDWEEFERIGAETTVGVRRRHFDRATGNVRKTLQMLSRKYNFQSLVISTGSYVNEDEQLAMYYATGGLQQMFREVRPGLPELSDHEIMGIAKSIAIREQIRNSLLGGDENAGEVKPSPASCGDVADVSAASRGRVADTSAIRAWKMYAQARVDDSKQPLADTNVSHLPLGTQKKAQKKLQRSDRQTQERDATHALQSRLSSAAITDIGMDPFEVTTVRGTVFVWRTIYRQMVSHDVVGGTLR</sequence>
<evidence type="ECO:0000313" key="3">
    <source>
        <dbReference type="Proteomes" id="UP001218218"/>
    </source>
</evidence>
<comment type="caution">
    <text evidence="2">The sequence shown here is derived from an EMBL/GenBank/DDBJ whole genome shotgun (WGS) entry which is preliminary data.</text>
</comment>
<feature type="compositionally biased region" description="Basic and acidic residues" evidence="1">
    <location>
        <begin position="277"/>
        <end position="289"/>
    </location>
</feature>
<evidence type="ECO:0000313" key="2">
    <source>
        <dbReference type="EMBL" id="KAJ7301342.1"/>
    </source>
</evidence>
<organism evidence="2 3">
    <name type="scientific">Mycena albidolilacea</name>
    <dbReference type="NCBI Taxonomy" id="1033008"/>
    <lineage>
        <taxon>Eukaryota</taxon>
        <taxon>Fungi</taxon>
        <taxon>Dikarya</taxon>
        <taxon>Basidiomycota</taxon>
        <taxon>Agaricomycotina</taxon>
        <taxon>Agaricomycetes</taxon>
        <taxon>Agaricomycetidae</taxon>
        <taxon>Agaricales</taxon>
        <taxon>Marasmiineae</taxon>
        <taxon>Mycenaceae</taxon>
        <taxon>Mycena</taxon>
    </lineage>
</organism>
<name>A0AAD7E7Z2_9AGAR</name>
<dbReference type="AlphaFoldDB" id="A0AAD7E7Z2"/>
<keyword evidence="3" id="KW-1185">Reference proteome</keyword>
<proteinExistence type="predicted"/>
<evidence type="ECO:0000256" key="1">
    <source>
        <dbReference type="SAM" id="MobiDB-lite"/>
    </source>
</evidence>
<dbReference type="Proteomes" id="UP001218218">
    <property type="component" value="Unassembled WGS sequence"/>
</dbReference>
<dbReference type="EMBL" id="JARIHO010000137">
    <property type="protein sequence ID" value="KAJ7301342.1"/>
    <property type="molecule type" value="Genomic_DNA"/>
</dbReference>